<proteinExistence type="predicted"/>
<comment type="caution">
    <text evidence="2">The sequence shown here is derived from an EMBL/GenBank/DDBJ whole genome shotgun (WGS) entry which is preliminary data.</text>
</comment>
<evidence type="ECO:0000313" key="3">
    <source>
        <dbReference type="Proteomes" id="UP001141629"/>
    </source>
</evidence>
<dbReference type="EMBL" id="JACKVK010000009">
    <property type="protein sequence ID" value="MCV7422600.1"/>
    <property type="molecule type" value="Genomic_DNA"/>
</dbReference>
<keyword evidence="1" id="KW-1133">Transmembrane helix</keyword>
<accession>A0A9X3BUT3</accession>
<feature type="transmembrane region" description="Helical" evidence="1">
    <location>
        <begin position="70"/>
        <end position="90"/>
    </location>
</feature>
<evidence type="ECO:0000313" key="2">
    <source>
        <dbReference type="EMBL" id="MCV7422600.1"/>
    </source>
</evidence>
<keyword evidence="1" id="KW-0472">Membrane</keyword>
<sequence>MERPSRRRTPAATRLQGAAAGALTAALAVAAHGFAGGGLPSGPAAAMLALLSITLGTLVATIRHAVDFRALVAVLSAGQLLCHVLLSAGGHAHAAAGGAPPLPMLAAHVVAVALGAALISVGGRLAAALSRVVVAATRLVGHPVAGPTTTSVDGADQPLQSVRLLSASLSHRGPPVVVAS</sequence>
<reference evidence="2" key="1">
    <citation type="submission" date="2020-07" db="EMBL/GenBank/DDBJ databases">
        <authorList>
            <person name="Pettersson B.M.F."/>
            <person name="Behra P.R.K."/>
            <person name="Ramesh M."/>
            <person name="Das S."/>
            <person name="Dasgupta S."/>
            <person name="Kirsebom L.A."/>
        </authorList>
    </citation>
    <scope>NUCLEOTIDE SEQUENCE</scope>
    <source>
        <strain evidence="2">DSM 44838</strain>
    </source>
</reference>
<protein>
    <submittedName>
        <fullName evidence="2">Uncharacterized protein</fullName>
    </submittedName>
</protein>
<evidence type="ECO:0000256" key="1">
    <source>
        <dbReference type="SAM" id="Phobius"/>
    </source>
</evidence>
<gene>
    <name evidence="2" type="ORF">H7K45_18810</name>
</gene>
<keyword evidence="3" id="KW-1185">Reference proteome</keyword>
<keyword evidence="1" id="KW-0812">Transmembrane</keyword>
<feature type="transmembrane region" description="Helical" evidence="1">
    <location>
        <begin position="102"/>
        <end position="121"/>
    </location>
</feature>
<dbReference type="AlphaFoldDB" id="A0A9X3BUT3"/>
<name>A0A9X3BUT3_9MYCO</name>
<dbReference type="Proteomes" id="UP001141629">
    <property type="component" value="Unassembled WGS sequence"/>
</dbReference>
<organism evidence="2 3">
    <name type="scientific">Mycobacterium yunnanensis</name>
    <dbReference type="NCBI Taxonomy" id="368477"/>
    <lineage>
        <taxon>Bacteria</taxon>
        <taxon>Bacillati</taxon>
        <taxon>Actinomycetota</taxon>
        <taxon>Actinomycetes</taxon>
        <taxon>Mycobacteriales</taxon>
        <taxon>Mycobacteriaceae</taxon>
        <taxon>Mycobacterium</taxon>
    </lineage>
</organism>
<reference evidence="2" key="2">
    <citation type="journal article" date="2022" name="BMC Genomics">
        <title>Comparative genome analysis of mycobacteria focusing on tRNA and non-coding RNA.</title>
        <authorList>
            <person name="Behra P.R.K."/>
            <person name="Pettersson B.M.F."/>
            <person name="Ramesh M."/>
            <person name="Das S."/>
            <person name="Dasgupta S."/>
            <person name="Kirsebom L.A."/>
        </authorList>
    </citation>
    <scope>NUCLEOTIDE SEQUENCE</scope>
    <source>
        <strain evidence="2">DSM 44838</strain>
    </source>
</reference>
<feature type="transmembrane region" description="Helical" evidence="1">
    <location>
        <begin position="43"/>
        <end position="63"/>
    </location>
</feature>